<proteinExistence type="predicted"/>
<organism evidence="2 3">
    <name type="scientific">Actinomadura verrucosospora</name>
    <dbReference type="NCBI Taxonomy" id="46165"/>
    <lineage>
        <taxon>Bacteria</taxon>
        <taxon>Bacillati</taxon>
        <taxon>Actinomycetota</taxon>
        <taxon>Actinomycetes</taxon>
        <taxon>Streptosporangiales</taxon>
        <taxon>Thermomonosporaceae</taxon>
        <taxon>Actinomadura</taxon>
    </lineage>
</organism>
<name>A0A7D4ABX1_ACTVE</name>
<evidence type="ECO:0000256" key="1">
    <source>
        <dbReference type="SAM" id="Phobius"/>
    </source>
</evidence>
<dbReference type="RefSeq" id="WP_173100557.1">
    <property type="nucleotide sequence ID" value="NZ_CP053892.1"/>
</dbReference>
<reference evidence="2 3" key="1">
    <citation type="submission" date="2020-05" db="EMBL/GenBank/DDBJ databases">
        <title>Actinomadura verrucosospora NRRL-B18236 (PFL_A860) Genome sequencing and assembly.</title>
        <authorList>
            <person name="Samborskyy M."/>
        </authorList>
    </citation>
    <scope>NUCLEOTIDE SEQUENCE [LARGE SCALE GENOMIC DNA]</scope>
    <source>
        <strain evidence="2 3">NRRL:B18236</strain>
    </source>
</reference>
<feature type="transmembrane region" description="Helical" evidence="1">
    <location>
        <begin position="96"/>
        <end position="115"/>
    </location>
</feature>
<accession>A0A7D4ABX1</accession>
<evidence type="ECO:0000313" key="3">
    <source>
        <dbReference type="Proteomes" id="UP000501240"/>
    </source>
</evidence>
<evidence type="ECO:0000313" key="2">
    <source>
        <dbReference type="EMBL" id="QKG27245.1"/>
    </source>
</evidence>
<protein>
    <submittedName>
        <fullName evidence="2">Uncharacterized protein</fullName>
    </submittedName>
</protein>
<keyword evidence="1" id="KW-1133">Transmembrane helix</keyword>
<keyword evidence="3" id="KW-1185">Reference proteome</keyword>
<feature type="transmembrane region" description="Helical" evidence="1">
    <location>
        <begin position="121"/>
        <end position="147"/>
    </location>
</feature>
<feature type="transmembrane region" description="Helical" evidence="1">
    <location>
        <begin position="26"/>
        <end position="50"/>
    </location>
</feature>
<keyword evidence="1" id="KW-0472">Membrane</keyword>
<keyword evidence="1" id="KW-0812">Transmembrane</keyword>
<sequence>MEMTQEPGRQASGEIRFGALAWARRLLWMQVAVLGVLWLLPNAWVAAVVVTDGVPHDESAGWLLVPVIYSAPLLLLTVPGAVLAARCRPGRRGVHIQIMVGEAVLLTACALSLVLPQLRMALMMLVAMPPVLVVEALCGIAVLAILLRAHTLRTGDYLAERN</sequence>
<dbReference type="Proteomes" id="UP000501240">
    <property type="component" value="Chromosome"/>
</dbReference>
<dbReference type="AlphaFoldDB" id="A0A7D4ABX1"/>
<dbReference type="EMBL" id="CP053892">
    <property type="protein sequence ID" value="QKG27245.1"/>
    <property type="molecule type" value="Genomic_DNA"/>
</dbReference>
<feature type="transmembrane region" description="Helical" evidence="1">
    <location>
        <begin position="62"/>
        <end position="84"/>
    </location>
</feature>
<gene>
    <name evidence="2" type="ORF">ACTIVE_8898</name>
</gene>